<dbReference type="EMBL" id="JAHQXE010000006">
    <property type="protein sequence ID" value="MBV0903685.1"/>
    <property type="molecule type" value="Genomic_DNA"/>
</dbReference>
<dbReference type="InterPro" id="IPR029060">
    <property type="entry name" value="PIN-like_dom_sf"/>
</dbReference>
<dbReference type="RefSeq" id="WP_162414726.1">
    <property type="nucleotide sequence ID" value="NZ_JAHQXE010000006.1"/>
</dbReference>
<dbReference type="AlphaFoldDB" id="A0AA41KDM9"/>
<evidence type="ECO:0000313" key="1">
    <source>
        <dbReference type="EMBL" id="MBV0903685.1"/>
    </source>
</evidence>
<accession>A0AA41KDM9</accession>
<sequence length="183" mass="20086">MTDRDRTLLVDASVWITLSETNSLDLLRGLDGKIVIPVSVFKEIKTNPAMKDLESASDNWVQFEPILKNKNIFDDIDEYVQTAASQLGVEDESDFTGDVGLLAMALRNDRPVVITDDKPLRQTCKALSILISGSIGVLIRAVERGECTAEDAKQTLYAMDEVGARLSASLVKRAEQLIDDAAD</sequence>
<organism evidence="1 2">
    <name type="scientific">Haloarcula salina</name>
    <dbReference type="NCBI Taxonomy" id="1429914"/>
    <lineage>
        <taxon>Archaea</taxon>
        <taxon>Methanobacteriati</taxon>
        <taxon>Methanobacteriota</taxon>
        <taxon>Stenosarchaea group</taxon>
        <taxon>Halobacteria</taxon>
        <taxon>Halobacteriales</taxon>
        <taxon>Haloarculaceae</taxon>
        <taxon>Haloarcula</taxon>
    </lineage>
</organism>
<reference evidence="1" key="1">
    <citation type="submission" date="2021-06" db="EMBL/GenBank/DDBJ databases">
        <title>New haloarchaea isolates fom saline soil.</title>
        <authorList>
            <person name="Duran-Viseras A."/>
            <person name="Sanchez-Porro C.S."/>
            <person name="Ventosa A."/>
        </authorList>
    </citation>
    <scope>NUCLEOTIDE SEQUENCE</scope>
    <source>
        <strain evidence="1">JCM 18369</strain>
    </source>
</reference>
<proteinExistence type="predicted"/>
<dbReference type="Proteomes" id="UP001166304">
    <property type="component" value="Unassembled WGS sequence"/>
</dbReference>
<gene>
    <name evidence="1" type="ORF">KTS37_18020</name>
</gene>
<keyword evidence="2" id="KW-1185">Reference proteome</keyword>
<dbReference type="Pfam" id="PF11848">
    <property type="entry name" value="DUF3368"/>
    <property type="match status" value="1"/>
</dbReference>
<name>A0AA41KDM9_9EURY</name>
<protein>
    <submittedName>
        <fullName evidence="1">DUF3368 domain-containing protein</fullName>
    </submittedName>
</protein>
<evidence type="ECO:0000313" key="2">
    <source>
        <dbReference type="Proteomes" id="UP001166304"/>
    </source>
</evidence>
<dbReference type="SUPFAM" id="SSF88723">
    <property type="entry name" value="PIN domain-like"/>
    <property type="match status" value="1"/>
</dbReference>
<dbReference type="PANTHER" id="PTHR39550">
    <property type="entry name" value="SLL0658 PROTEIN"/>
    <property type="match status" value="1"/>
</dbReference>
<dbReference type="InterPro" id="IPR021799">
    <property type="entry name" value="PIN-like_prokaryotic"/>
</dbReference>
<comment type="caution">
    <text evidence="1">The sequence shown here is derived from an EMBL/GenBank/DDBJ whole genome shotgun (WGS) entry which is preliminary data.</text>
</comment>
<dbReference type="PANTHER" id="PTHR39550:SF1">
    <property type="entry name" value="SLL0658 PROTEIN"/>
    <property type="match status" value="1"/>
</dbReference>